<feature type="domain" description="Terminase large subunit-like ATPase" evidence="1">
    <location>
        <begin position="39"/>
        <end position="209"/>
    </location>
</feature>
<dbReference type="EMBL" id="VULO01000007">
    <property type="protein sequence ID" value="MSS84493.1"/>
    <property type="molecule type" value="Genomic_DNA"/>
</dbReference>
<protein>
    <submittedName>
        <fullName evidence="2">Terminase</fullName>
    </submittedName>
</protein>
<dbReference type="InterPro" id="IPR046461">
    <property type="entry name" value="TerL_ATPase"/>
</dbReference>
<dbReference type="InterPro" id="IPR027417">
    <property type="entry name" value="P-loop_NTPase"/>
</dbReference>
<dbReference type="Pfam" id="PF03354">
    <property type="entry name" value="TerL_ATPase"/>
    <property type="match status" value="1"/>
</dbReference>
<accession>A0A6N7W7L8</accession>
<evidence type="ECO:0000259" key="1">
    <source>
        <dbReference type="Pfam" id="PF03354"/>
    </source>
</evidence>
<comment type="caution">
    <text evidence="2">The sequence shown here is derived from an EMBL/GenBank/DDBJ whole genome shotgun (WGS) entry which is preliminary data.</text>
</comment>
<organism evidence="2 3">
    <name type="scientific">Scrofimicrobium canadense</name>
    <dbReference type="NCBI Taxonomy" id="2652290"/>
    <lineage>
        <taxon>Bacteria</taxon>
        <taxon>Bacillati</taxon>
        <taxon>Actinomycetota</taxon>
        <taxon>Actinomycetes</taxon>
        <taxon>Actinomycetales</taxon>
        <taxon>Actinomycetaceae</taxon>
        <taxon>Scrofimicrobium</taxon>
    </lineage>
</organism>
<dbReference type="Gene3D" id="3.40.50.300">
    <property type="entry name" value="P-loop containing nucleotide triphosphate hydrolases"/>
    <property type="match status" value="1"/>
</dbReference>
<dbReference type="RefSeq" id="WP_154544893.1">
    <property type="nucleotide sequence ID" value="NZ_VULO01000007.1"/>
</dbReference>
<keyword evidence="3" id="KW-1185">Reference proteome</keyword>
<dbReference type="PANTHER" id="PTHR41287">
    <property type="match status" value="1"/>
</dbReference>
<reference evidence="2 3" key="1">
    <citation type="submission" date="2019-08" db="EMBL/GenBank/DDBJ databases">
        <title>In-depth cultivation of the pig gut microbiome towards novel bacterial diversity and tailored functional studies.</title>
        <authorList>
            <person name="Wylensek D."/>
            <person name="Hitch T.C.A."/>
            <person name="Clavel T."/>
        </authorList>
    </citation>
    <scope>NUCLEOTIDE SEQUENCE [LARGE SCALE GENOMIC DNA]</scope>
    <source>
        <strain evidence="2 3">WB03_NA08</strain>
    </source>
</reference>
<gene>
    <name evidence="2" type="ORF">FYJ24_06890</name>
</gene>
<sequence length="511" mass="55552">MFTPPLRPLEPRSPETEKRTLGYSVIDFADQVLEMKLYPWQEFLLIHGLEVTESGRFRFRTIVILIARQNGKSTLGQVLALWSLYVLQVPLIVGTAQDLATAESLWQDATEMAQSVPELDALIKAVNRSSVNKSLVLSIGTEYKVKASTRKAARGLSSDLLLLDELREHTNWEAWGAVTKTMMARPKAQAWALSNAGDELSVVLMSLRKKAHAALGDPDGINKDAALLDDDAPETADQSLGIFEWSAAPGRSKWDREGWAEANPAMGYGALTEEALASACATDPDPVFRTECLCQWILGTLEGPFPGGSWEQCADLTGVIENPVDVSYCVDVSVDRSTAWIAVCGSQASGRPQVEVAAGRPGGGWLKWVPEWFEQIADPARPVRVVVPSRAMNPAAALLEPLNDLDGVEVVEWAGPDMPLACGLIYDRVVSVLEDHPPFPPLAHRGQEALNLAAATAAQRVSGDGWYWDRRNSAQDASPLVAATGALWDHLRTPEEPPAPSIYSFGALDLI</sequence>
<dbReference type="PANTHER" id="PTHR41287:SF1">
    <property type="entry name" value="PROTEIN YMFN"/>
    <property type="match status" value="1"/>
</dbReference>
<dbReference type="Proteomes" id="UP000470875">
    <property type="component" value="Unassembled WGS sequence"/>
</dbReference>
<evidence type="ECO:0000313" key="3">
    <source>
        <dbReference type="Proteomes" id="UP000470875"/>
    </source>
</evidence>
<proteinExistence type="predicted"/>
<dbReference type="AlphaFoldDB" id="A0A6N7W7L8"/>
<name>A0A6N7W7L8_9ACTO</name>
<evidence type="ECO:0000313" key="2">
    <source>
        <dbReference type="EMBL" id="MSS84493.1"/>
    </source>
</evidence>
<dbReference type="InterPro" id="IPR005021">
    <property type="entry name" value="Terminase_largesu-like"/>
</dbReference>